<dbReference type="GeneID" id="43184422"/>
<evidence type="ECO:0000313" key="1">
    <source>
        <dbReference type="EMBL" id="EDY96057.1"/>
    </source>
</evidence>
<dbReference type="HOGENOM" id="CLU_558579_0_0_10"/>
<sequence length="448" mass="50188">MKQLYLLLMLFALFSLEGCKDDGEMSFPASSSPEIVVERNDLYSNPNRKFIIKADLKDDLGLKSLKISIPEFYLDKEITFPTDDLLTEYKLAYEFLAPADTKEVETYKVNLVLTDVSGNSVAKELTLHLDGDFNVPVFSDVKPVDGMVKILGEDMSLEVSFTVADDTGLDSVIVEEKKLGIKERIKLNGEKEYTFSKTYSLPSEPAKYELSIAAIDNFIEPNKAVQKLGFSVSSEMVTLFLADVPKDADLQEDIFGVPMYYHEKKDGVFKFRYYADTDNKEIYFLGQETAFEPHCFGKASEDGKLMNSITAEPIILPTKGYYELAADTKNMTYEVTAYTPTSSVWNPTNITICGNGMELGGWNPNNTDLLLAANPDNPYILERDLNLTGTDIAMTITSPNWGNPFWRLDANATIVYMGGGNFTYPNTKTGTYKYKMDTEIGRAVLIKE</sequence>
<proteinExistence type="predicted"/>
<comment type="caution">
    <text evidence="1">The sequence shown here is derived from an EMBL/GenBank/DDBJ whole genome shotgun (WGS) entry which is preliminary data.</text>
</comment>
<protein>
    <submittedName>
        <fullName evidence="1">Uncharacterized protein</fullName>
    </submittedName>
</protein>
<dbReference type="AlphaFoldDB" id="B5CXC2"/>
<reference evidence="1 2" key="2">
    <citation type="submission" date="2008-08" db="EMBL/GenBank/DDBJ databases">
        <authorList>
            <person name="Fulton L."/>
            <person name="Clifton S."/>
            <person name="Fulton B."/>
            <person name="Xu J."/>
            <person name="Minx P."/>
            <person name="Pepin K.H."/>
            <person name="Johnson M."/>
            <person name="Thiruvilangam P."/>
            <person name="Bhonagiri V."/>
            <person name="Nash W.E."/>
            <person name="Mardis E.R."/>
            <person name="Wilson R.K."/>
        </authorList>
    </citation>
    <scope>NUCLEOTIDE SEQUENCE [LARGE SCALE GENOMIC DNA]</scope>
    <source>
        <strain evidence="2">DSM 17135 / JCM 12973 / M2</strain>
    </source>
</reference>
<dbReference type="eggNOG" id="ENOG502ZBEZ">
    <property type="taxonomic scope" value="Bacteria"/>
</dbReference>
<name>B5CXC2_PHOPM</name>
<reference evidence="1 2" key="1">
    <citation type="submission" date="2008-08" db="EMBL/GenBank/DDBJ databases">
        <title>Draft genome sequence of Bacteroides plebeius (DSM 17135).</title>
        <authorList>
            <person name="Sudarsanam P."/>
            <person name="Ley R."/>
            <person name="Guruge J."/>
            <person name="Turnbaugh P.J."/>
            <person name="Mahowald M."/>
            <person name="Liep D."/>
            <person name="Gordon J."/>
        </authorList>
    </citation>
    <scope>NUCLEOTIDE SEQUENCE [LARGE SCALE GENOMIC DNA]</scope>
    <source>
        <strain evidence="2">DSM 17135 / JCM 12973 / M2</strain>
    </source>
</reference>
<dbReference type="EMBL" id="ABQC02000016">
    <property type="protein sequence ID" value="EDY96057.1"/>
    <property type="molecule type" value="Genomic_DNA"/>
</dbReference>
<organism evidence="1 2">
    <name type="scientific">Phocaeicola plebeius (strain DSM 17135 / JCM 12973 / CCUG 54634 / M2)</name>
    <name type="common">Bacteroides plebeius</name>
    <dbReference type="NCBI Taxonomy" id="484018"/>
    <lineage>
        <taxon>Bacteria</taxon>
        <taxon>Pseudomonadati</taxon>
        <taxon>Bacteroidota</taxon>
        <taxon>Bacteroidia</taxon>
        <taxon>Bacteroidales</taxon>
        <taxon>Bacteroidaceae</taxon>
        <taxon>Phocaeicola</taxon>
    </lineage>
</organism>
<dbReference type="RefSeq" id="WP_007560311.1">
    <property type="nucleotide sequence ID" value="NZ_DS990127.1"/>
</dbReference>
<evidence type="ECO:0000313" key="2">
    <source>
        <dbReference type="Proteomes" id="UP000003452"/>
    </source>
</evidence>
<accession>B5CXC2</accession>
<dbReference type="Proteomes" id="UP000003452">
    <property type="component" value="Unassembled WGS sequence"/>
</dbReference>
<gene>
    <name evidence="1" type="ORF">BACPLE_01363</name>
</gene>